<dbReference type="GO" id="GO:0006886">
    <property type="term" value="P:intracellular protein transport"/>
    <property type="evidence" value="ECO:0007669"/>
    <property type="project" value="InterPro"/>
</dbReference>
<reference evidence="8" key="1">
    <citation type="submission" date="2021-01" db="EMBL/GenBank/DDBJ databases">
        <authorList>
            <person name="Corre E."/>
            <person name="Pelletier E."/>
            <person name="Niang G."/>
            <person name="Scheremetjew M."/>
            <person name="Finn R."/>
            <person name="Kale V."/>
            <person name="Holt S."/>
            <person name="Cochrane G."/>
            <person name="Meng A."/>
            <person name="Brown T."/>
            <person name="Cohen L."/>
        </authorList>
    </citation>
    <scope>NUCLEOTIDE SEQUENCE</scope>
    <source>
        <strain evidence="8">CCMP125</strain>
    </source>
</reference>
<dbReference type="EMBL" id="HBHT01024006">
    <property type="protein sequence ID" value="CAD9975048.1"/>
    <property type="molecule type" value="Transcribed_RNA"/>
</dbReference>
<dbReference type="GO" id="GO:0005198">
    <property type="term" value="F:structural molecule activity"/>
    <property type="evidence" value="ECO:0007669"/>
    <property type="project" value="InterPro"/>
</dbReference>
<dbReference type="InterPro" id="IPR000996">
    <property type="entry name" value="Clathrin_L-chain"/>
</dbReference>
<evidence type="ECO:0000256" key="4">
    <source>
        <dbReference type="ARBA" id="ARBA00023176"/>
    </source>
</evidence>
<comment type="subcellular location">
    <subcellularLocation>
        <location evidence="1 6">Cytoplasmic vesicle membrane</location>
        <topology evidence="1 6">Peripheral membrane protein</topology>
        <orientation evidence="1 6">Cytoplasmic side</orientation>
    </subcellularLocation>
    <subcellularLocation>
        <location evidence="6">Membrane</location>
        <location evidence="6">Coated pit</location>
        <topology evidence="6">Peripheral membrane protein</topology>
        <orientation evidence="6">Cytoplasmic side</orientation>
    </subcellularLocation>
    <text evidence="6">Cytoplasmic face of coated pits and vesicles.</text>
</comment>
<protein>
    <recommendedName>
        <fullName evidence="6">Clathrin light chain</fullName>
    </recommendedName>
</protein>
<evidence type="ECO:0000256" key="6">
    <source>
        <dbReference type="RuleBase" id="RU363137"/>
    </source>
</evidence>
<dbReference type="GO" id="GO:0030132">
    <property type="term" value="C:clathrin coat of coated pit"/>
    <property type="evidence" value="ECO:0007669"/>
    <property type="project" value="InterPro"/>
</dbReference>
<dbReference type="PANTHER" id="PTHR10639">
    <property type="entry name" value="CLATHRIN LIGHT CHAIN"/>
    <property type="match status" value="1"/>
</dbReference>
<evidence type="ECO:0000313" key="8">
    <source>
        <dbReference type="EMBL" id="CAD9975048.1"/>
    </source>
</evidence>
<accession>A0A7S2YG92</accession>
<evidence type="ECO:0000256" key="7">
    <source>
        <dbReference type="SAM" id="MobiDB-lite"/>
    </source>
</evidence>
<keyword evidence="5 6" id="KW-0968">Cytoplasmic vesicle</keyword>
<proteinExistence type="inferred from homology"/>
<evidence type="ECO:0000256" key="3">
    <source>
        <dbReference type="ARBA" id="ARBA00023136"/>
    </source>
</evidence>
<keyword evidence="3 6" id="KW-0472">Membrane</keyword>
<name>A0A7S2YG92_9STRA</name>
<organism evidence="8">
    <name type="scientific">Entomoneis paludosa</name>
    <dbReference type="NCBI Taxonomy" id="265537"/>
    <lineage>
        <taxon>Eukaryota</taxon>
        <taxon>Sar</taxon>
        <taxon>Stramenopiles</taxon>
        <taxon>Ochrophyta</taxon>
        <taxon>Bacillariophyta</taxon>
        <taxon>Bacillariophyceae</taxon>
        <taxon>Bacillariophycidae</taxon>
        <taxon>Entomoneidaceae</taxon>
        <taxon>Entomoneis</taxon>
    </lineage>
</organism>
<evidence type="ECO:0000256" key="5">
    <source>
        <dbReference type="ARBA" id="ARBA00023329"/>
    </source>
</evidence>
<comment type="function">
    <text evidence="6">Clathrin is the major protein of the polyhedral coat of coated pits and vesicles.</text>
</comment>
<sequence>MADDNVEVMFAGPPATDDNPVAGDAPIILGEPAGDFASPPAGDFAMPEGSDFAAPPAEGTDPQYLGDVSEAAPADAPIVLGMDDAPPAEPAGPSPMQKWNEEWQETLKQRKEAENECKAKYVEEARIEMEKFNAERELKRQGKMTKNREDEQAKLEAIEADLENDNSWQRVCKLVELNMDGDKGGDMKRMIDTLIALKNDPAHAATLA</sequence>
<dbReference type="GO" id="GO:0072583">
    <property type="term" value="P:clathrin-dependent endocytosis"/>
    <property type="evidence" value="ECO:0007669"/>
    <property type="project" value="TreeGrafter"/>
</dbReference>
<dbReference type="GO" id="GO:0032050">
    <property type="term" value="F:clathrin heavy chain binding"/>
    <property type="evidence" value="ECO:0007669"/>
    <property type="project" value="TreeGrafter"/>
</dbReference>
<evidence type="ECO:0000256" key="1">
    <source>
        <dbReference type="ARBA" id="ARBA00004180"/>
    </source>
</evidence>
<dbReference type="AlphaFoldDB" id="A0A7S2YG92"/>
<dbReference type="GO" id="GO:0030130">
    <property type="term" value="C:clathrin coat of trans-Golgi network vesicle"/>
    <property type="evidence" value="ECO:0007669"/>
    <property type="project" value="InterPro"/>
</dbReference>
<dbReference type="Pfam" id="PF01086">
    <property type="entry name" value="Clathrin_lg_ch"/>
    <property type="match status" value="1"/>
</dbReference>
<gene>
    <name evidence="8" type="ORF">APAL1065_LOCUS16122</name>
</gene>
<keyword evidence="4 6" id="KW-0168">Coated pit</keyword>
<feature type="region of interest" description="Disordered" evidence="7">
    <location>
        <begin position="1"/>
        <end position="68"/>
    </location>
</feature>
<comment type="similarity">
    <text evidence="2 6">Belongs to the clathrin light chain family.</text>
</comment>
<evidence type="ECO:0000256" key="2">
    <source>
        <dbReference type="ARBA" id="ARBA00005263"/>
    </source>
</evidence>
<dbReference type="PANTHER" id="PTHR10639:SF7">
    <property type="entry name" value="CLATHRIN LIGHT CHAIN"/>
    <property type="match status" value="1"/>
</dbReference>